<evidence type="ECO:0000259" key="4">
    <source>
        <dbReference type="PROSITE" id="PS01124"/>
    </source>
</evidence>
<evidence type="ECO:0000313" key="5">
    <source>
        <dbReference type="EMBL" id="TXF90302.1"/>
    </source>
</evidence>
<dbReference type="Gene3D" id="2.60.120.10">
    <property type="entry name" value="Jelly Rolls"/>
    <property type="match status" value="1"/>
</dbReference>
<dbReference type="PANTHER" id="PTHR43280">
    <property type="entry name" value="ARAC-FAMILY TRANSCRIPTIONAL REGULATOR"/>
    <property type="match status" value="1"/>
</dbReference>
<dbReference type="GO" id="GO:0043565">
    <property type="term" value="F:sequence-specific DNA binding"/>
    <property type="evidence" value="ECO:0007669"/>
    <property type="project" value="InterPro"/>
</dbReference>
<name>A0A5C7FVG1_9BACT</name>
<dbReference type="RefSeq" id="WP_147930059.1">
    <property type="nucleotide sequence ID" value="NZ_VOXD01000008.1"/>
</dbReference>
<dbReference type="PROSITE" id="PS01124">
    <property type="entry name" value="HTH_ARAC_FAMILY_2"/>
    <property type="match status" value="1"/>
</dbReference>
<dbReference type="InterPro" id="IPR003313">
    <property type="entry name" value="AraC-bd"/>
</dbReference>
<keyword evidence="1" id="KW-0805">Transcription regulation</keyword>
<dbReference type="Proteomes" id="UP000321907">
    <property type="component" value="Unassembled WGS sequence"/>
</dbReference>
<dbReference type="PANTHER" id="PTHR43280:SF27">
    <property type="entry name" value="TRANSCRIPTIONAL REGULATOR MTLR"/>
    <property type="match status" value="1"/>
</dbReference>
<evidence type="ECO:0000256" key="2">
    <source>
        <dbReference type="ARBA" id="ARBA00023125"/>
    </source>
</evidence>
<evidence type="ECO:0000313" key="6">
    <source>
        <dbReference type="Proteomes" id="UP000321907"/>
    </source>
</evidence>
<dbReference type="Pfam" id="PF02311">
    <property type="entry name" value="AraC_binding"/>
    <property type="match status" value="1"/>
</dbReference>
<dbReference type="InterPro" id="IPR018060">
    <property type="entry name" value="HTH_AraC"/>
</dbReference>
<sequence length="281" mass="32458">MKPEFEKIVEPAEHSFTAKVVTRASRPLLSQAWHYHPELEICLTVKGRGRRFVGNHISEYEEGELVMFGPNLPHGFTTDVYGSQIVVQMTSDFLGEVFFERPETHVIRNLLNASRQGLEFSGTTKKKSRQIMQKMLHETGLPRLLLFLELLHVLATSTEVSPICSKEYAHGFDVKEMGRIKVVYDHIMENFTQPVSIKEVADKLSITEAAFYKFIRKHTRKTYTQIINEFRINYAAKLLMSTEKSISEVCFDSGYNNISYFNRKFKQLMGKTPAVFRSLYQ</sequence>
<gene>
    <name evidence="5" type="ORF">FUA23_07215</name>
</gene>
<evidence type="ECO:0000256" key="3">
    <source>
        <dbReference type="ARBA" id="ARBA00023163"/>
    </source>
</evidence>
<dbReference type="Pfam" id="PF12833">
    <property type="entry name" value="HTH_18"/>
    <property type="match status" value="1"/>
</dbReference>
<comment type="caution">
    <text evidence="5">The sequence shown here is derived from an EMBL/GenBank/DDBJ whole genome shotgun (WGS) entry which is preliminary data.</text>
</comment>
<dbReference type="PRINTS" id="PR00032">
    <property type="entry name" value="HTHARAC"/>
</dbReference>
<protein>
    <submittedName>
        <fullName evidence="5">AraC family transcriptional regulator</fullName>
    </submittedName>
</protein>
<dbReference type="InterPro" id="IPR020449">
    <property type="entry name" value="Tscrpt_reg_AraC-type_HTH"/>
</dbReference>
<dbReference type="InterPro" id="IPR011051">
    <property type="entry name" value="RmlC_Cupin_sf"/>
</dbReference>
<accession>A0A5C7FVG1</accession>
<feature type="domain" description="HTH araC/xylS-type" evidence="4">
    <location>
        <begin position="181"/>
        <end position="279"/>
    </location>
</feature>
<keyword evidence="2" id="KW-0238">DNA-binding</keyword>
<dbReference type="SUPFAM" id="SSF51182">
    <property type="entry name" value="RmlC-like cupins"/>
    <property type="match status" value="1"/>
</dbReference>
<proteinExistence type="predicted"/>
<reference evidence="5 6" key="1">
    <citation type="submission" date="2019-08" db="EMBL/GenBank/DDBJ databases">
        <title>Lewinella sp. strain SSH13 Genome sequencing and assembly.</title>
        <authorList>
            <person name="Kim I."/>
        </authorList>
    </citation>
    <scope>NUCLEOTIDE SEQUENCE [LARGE SCALE GENOMIC DNA]</scope>
    <source>
        <strain evidence="5 6">SSH13</strain>
    </source>
</reference>
<dbReference type="EMBL" id="VOXD01000008">
    <property type="protein sequence ID" value="TXF90302.1"/>
    <property type="molecule type" value="Genomic_DNA"/>
</dbReference>
<dbReference type="InterPro" id="IPR014710">
    <property type="entry name" value="RmlC-like_jellyroll"/>
</dbReference>
<evidence type="ECO:0000256" key="1">
    <source>
        <dbReference type="ARBA" id="ARBA00023015"/>
    </source>
</evidence>
<dbReference type="SMART" id="SM00342">
    <property type="entry name" value="HTH_ARAC"/>
    <property type="match status" value="1"/>
</dbReference>
<keyword evidence="6" id="KW-1185">Reference proteome</keyword>
<dbReference type="InterPro" id="IPR018062">
    <property type="entry name" value="HTH_AraC-typ_CS"/>
</dbReference>
<organism evidence="5 6">
    <name type="scientific">Neolewinella aurantiaca</name>
    <dbReference type="NCBI Taxonomy" id="2602767"/>
    <lineage>
        <taxon>Bacteria</taxon>
        <taxon>Pseudomonadati</taxon>
        <taxon>Bacteroidota</taxon>
        <taxon>Saprospiria</taxon>
        <taxon>Saprospirales</taxon>
        <taxon>Lewinellaceae</taxon>
        <taxon>Neolewinella</taxon>
    </lineage>
</organism>
<dbReference type="AlphaFoldDB" id="A0A5C7FVG1"/>
<dbReference type="PROSITE" id="PS00041">
    <property type="entry name" value="HTH_ARAC_FAMILY_1"/>
    <property type="match status" value="1"/>
</dbReference>
<dbReference type="GO" id="GO:0003700">
    <property type="term" value="F:DNA-binding transcription factor activity"/>
    <property type="evidence" value="ECO:0007669"/>
    <property type="project" value="InterPro"/>
</dbReference>
<dbReference type="InterPro" id="IPR009057">
    <property type="entry name" value="Homeodomain-like_sf"/>
</dbReference>
<keyword evidence="3" id="KW-0804">Transcription</keyword>
<dbReference type="Gene3D" id="1.10.10.60">
    <property type="entry name" value="Homeodomain-like"/>
    <property type="match status" value="2"/>
</dbReference>
<dbReference type="SUPFAM" id="SSF46689">
    <property type="entry name" value="Homeodomain-like"/>
    <property type="match status" value="1"/>
</dbReference>
<dbReference type="OrthoDB" id="9787988at2"/>